<dbReference type="SUPFAM" id="SSF56436">
    <property type="entry name" value="C-type lectin-like"/>
    <property type="match status" value="1"/>
</dbReference>
<dbReference type="Ensembl" id="ENSGWIT00000000123.1">
    <property type="protein sequence ID" value="ENSGWIP00000000115.1"/>
    <property type="gene ID" value="ENSGWIG00000000058.1"/>
</dbReference>
<dbReference type="Proteomes" id="UP000694680">
    <property type="component" value="Chromosome 1"/>
</dbReference>
<name>A0A8C5FY32_GOUWI</name>
<keyword evidence="2" id="KW-0812">Transmembrane</keyword>
<feature type="transmembrane region" description="Helical" evidence="2">
    <location>
        <begin position="36"/>
        <end position="57"/>
    </location>
</feature>
<evidence type="ECO:0000256" key="1">
    <source>
        <dbReference type="ARBA" id="ARBA00004401"/>
    </source>
</evidence>
<proteinExistence type="predicted"/>
<keyword evidence="5" id="KW-1185">Reference proteome</keyword>
<dbReference type="InterPro" id="IPR016186">
    <property type="entry name" value="C-type_lectin-like/link_sf"/>
</dbReference>
<protein>
    <submittedName>
        <fullName evidence="4">C-type lectin domain family 4 member M-like</fullName>
    </submittedName>
</protein>
<dbReference type="InterPro" id="IPR050828">
    <property type="entry name" value="C-type_lectin/matrix_domain"/>
</dbReference>
<dbReference type="PANTHER" id="PTHR45710:SF26">
    <property type="entry name" value="RH26557P"/>
    <property type="match status" value="1"/>
</dbReference>
<keyword evidence="2" id="KW-1133">Transmembrane helix</keyword>
<accession>A0A8C5FY32</accession>
<gene>
    <name evidence="4" type="primary">LOC114471257</name>
</gene>
<dbReference type="InterPro" id="IPR016187">
    <property type="entry name" value="CTDL_fold"/>
</dbReference>
<feature type="domain" description="C-type lectin" evidence="3">
    <location>
        <begin position="79"/>
        <end position="141"/>
    </location>
</feature>
<dbReference type="PROSITE" id="PS50041">
    <property type="entry name" value="C_TYPE_LECTIN_2"/>
    <property type="match status" value="1"/>
</dbReference>
<reference evidence="4" key="1">
    <citation type="submission" date="2020-06" db="EMBL/GenBank/DDBJ databases">
        <authorList>
            <consortium name="Wellcome Sanger Institute Data Sharing"/>
        </authorList>
    </citation>
    <scope>NUCLEOTIDE SEQUENCE [LARGE SCALE GENOMIC DNA]</scope>
</reference>
<comment type="subcellular location">
    <subcellularLocation>
        <location evidence="1">Cell membrane</location>
        <topology evidence="1">Single-pass type II membrane protein</topology>
    </subcellularLocation>
</comment>
<organism evidence="4 5">
    <name type="scientific">Gouania willdenowi</name>
    <name type="common">Blunt-snouted clingfish</name>
    <name type="synonym">Lepadogaster willdenowi</name>
    <dbReference type="NCBI Taxonomy" id="441366"/>
    <lineage>
        <taxon>Eukaryota</taxon>
        <taxon>Metazoa</taxon>
        <taxon>Chordata</taxon>
        <taxon>Craniata</taxon>
        <taxon>Vertebrata</taxon>
        <taxon>Euteleostomi</taxon>
        <taxon>Actinopterygii</taxon>
        <taxon>Neopterygii</taxon>
        <taxon>Teleostei</taxon>
        <taxon>Neoteleostei</taxon>
        <taxon>Acanthomorphata</taxon>
        <taxon>Ovalentaria</taxon>
        <taxon>Blenniimorphae</taxon>
        <taxon>Blenniiformes</taxon>
        <taxon>Gobiesocoidei</taxon>
        <taxon>Gobiesocidae</taxon>
        <taxon>Gobiesocinae</taxon>
        <taxon>Gouania</taxon>
    </lineage>
</organism>
<evidence type="ECO:0000259" key="3">
    <source>
        <dbReference type="PROSITE" id="PS50041"/>
    </source>
</evidence>
<dbReference type="PANTHER" id="PTHR45710">
    <property type="entry name" value="C-TYPE LECTIN DOMAIN-CONTAINING PROTEIN 180"/>
    <property type="match status" value="1"/>
</dbReference>
<evidence type="ECO:0000313" key="5">
    <source>
        <dbReference type="Proteomes" id="UP000694680"/>
    </source>
</evidence>
<reference evidence="4" key="3">
    <citation type="submission" date="2025-09" db="UniProtKB">
        <authorList>
            <consortium name="Ensembl"/>
        </authorList>
    </citation>
    <scope>IDENTIFICATION</scope>
</reference>
<evidence type="ECO:0000313" key="4">
    <source>
        <dbReference type="Ensembl" id="ENSGWIP00000000115.1"/>
    </source>
</evidence>
<dbReference type="Gene3D" id="3.10.100.10">
    <property type="entry name" value="Mannose-Binding Protein A, subunit A"/>
    <property type="match status" value="1"/>
</dbReference>
<dbReference type="AlphaFoldDB" id="A0A8C5FY32"/>
<dbReference type="Pfam" id="PF00059">
    <property type="entry name" value="Lectin_C"/>
    <property type="match status" value="1"/>
</dbReference>
<dbReference type="GO" id="GO:0005886">
    <property type="term" value="C:plasma membrane"/>
    <property type="evidence" value="ECO:0007669"/>
    <property type="project" value="UniProtKB-SubCell"/>
</dbReference>
<evidence type="ECO:0000256" key="2">
    <source>
        <dbReference type="SAM" id="Phobius"/>
    </source>
</evidence>
<keyword evidence="2" id="KW-0472">Membrane</keyword>
<reference evidence="4" key="2">
    <citation type="submission" date="2025-08" db="UniProtKB">
        <authorList>
            <consortium name="Ensembl"/>
        </authorList>
    </citation>
    <scope>IDENTIFICATION</scope>
</reference>
<dbReference type="InterPro" id="IPR001304">
    <property type="entry name" value="C-type_lectin-like"/>
</dbReference>
<sequence>MSAVLPPHQPDISLDVQQVNRTKAGTSNQQLHSRSLGLVLLCCGLLCFIQALLNIALRLAPMGSSQQDNHQCPQAWLRFGYSCYFVSSERKNWDDSRRHCRQEEADLVIINSRAEQAFLSGLTASAWVGMTDRDQEGTWLW</sequence>